<sequence>MFAVVDFTTEKASDGTTPCEIVHLAWVSSDLQSCSWPGNSQYGKAFRKGGQPEENWKRCPIKVKHLSADLQLTREYRDKILDGSSCTETPDKMISTISSGRRNVRRAPTDSSDSGDGGVPKRLKTLPEPPVIPTSYFTLLDNSACDIVQQTNSTIPARNILPRTTSSQQNSIEIATGNNFPEQCNTDRPAGQFSNLDKSVLRRLERLERKIDEVHEFMRKLKDSGKAFTETPEGAPSLPLQDLPLLDVLETFLLQENALKSMVTWVSKTGGSGGKDATERIMGTIFTNSVASKLNWKGVVKKGVVPKIGIKQFPRIVMLIKRCVRTIEENTTDKLIEGLLDISSEVKLLQPSALSGHVHNYLLYQLNSEQLSEHKISFISSRPGH</sequence>
<proteinExistence type="predicted"/>
<dbReference type="AlphaFoldDB" id="A0A8J2P9V7"/>
<evidence type="ECO:0000256" key="1">
    <source>
        <dbReference type="SAM" id="MobiDB-lite"/>
    </source>
</evidence>
<dbReference type="PANTHER" id="PTHR34153">
    <property type="entry name" value="SI:CH211-262H13.3-RELATED-RELATED"/>
    <property type="match status" value="1"/>
</dbReference>
<accession>A0A8J2P9V7</accession>
<dbReference type="OrthoDB" id="6159834at2759"/>
<name>A0A8J2P9V7_9HEXA</name>
<protein>
    <recommendedName>
        <fullName evidence="4">DUF4806 domain-containing protein</fullName>
    </recommendedName>
</protein>
<evidence type="ECO:0008006" key="4">
    <source>
        <dbReference type="Google" id="ProtNLM"/>
    </source>
</evidence>
<comment type="caution">
    <text evidence="2">The sequence shown here is derived from an EMBL/GenBank/DDBJ whole genome shotgun (WGS) entry which is preliminary data.</text>
</comment>
<gene>
    <name evidence="2" type="ORF">AFUS01_LOCUS25160</name>
</gene>
<dbReference type="EMBL" id="CAJVCH010321189">
    <property type="protein sequence ID" value="CAG7786597.1"/>
    <property type="molecule type" value="Genomic_DNA"/>
</dbReference>
<organism evidence="2 3">
    <name type="scientific">Allacma fusca</name>
    <dbReference type="NCBI Taxonomy" id="39272"/>
    <lineage>
        <taxon>Eukaryota</taxon>
        <taxon>Metazoa</taxon>
        <taxon>Ecdysozoa</taxon>
        <taxon>Arthropoda</taxon>
        <taxon>Hexapoda</taxon>
        <taxon>Collembola</taxon>
        <taxon>Symphypleona</taxon>
        <taxon>Sminthuridae</taxon>
        <taxon>Allacma</taxon>
    </lineage>
</organism>
<dbReference type="PANTHER" id="PTHR34153:SF2">
    <property type="entry name" value="SI:CH211-262H13.3-RELATED"/>
    <property type="match status" value="1"/>
</dbReference>
<feature type="region of interest" description="Disordered" evidence="1">
    <location>
        <begin position="91"/>
        <end position="127"/>
    </location>
</feature>
<reference evidence="2" key="1">
    <citation type="submission" date="2021-06" db="EMBL/GenBank/DDBJ databases">
        <authorList>
            <person name="Hodson N. C."/>
            <person name="Mongue J. A."/>
            <person name="Jaron S. K."/>
        </authorList>
    </citation>
    <scope>NUCLEOTIDE SEQUENCE</scope>
</reference>
<evidence type="ECO:0000313" key="3">
    <source>
        <dbReference type="Proteomes" id="UP000708208"/>
    </source>
</evidence>
<evidence type="ECO:0000313" key="2">
    <source>
        <dbReference type="EMBL" id="CAG7786597.1"/>
    </source>
</evidence>
<keyword evidence="3" id="KW-1185">Reference proteome</keyword>
<dbReference type="Proteomes" id="UP000708208">
    <property type="component" value="Unassembled WGS sequence"/>
</dbReference>